<reference evidence="8 9" key="1">
    <citation type="submission" date="2024-02" db="EMBL/GenBank/DDBJ databases">
        <title>Marinospirillum sp. MEB 164 isolated from Lonar lake sediment.</title>
        <authorList>
            <person name="Joshi A."/>
            <person name="Thite S."/>
        </authorList>
    </citation>
    <scope>NUCLEOTIDE SEQUENCE [LARGE SCALE GENOMIC DNA]</scope>
    <source>
        <strain evidence="8 9">MEB164</strain>
    </source>
</reference>
<feature type="domain" description="RmlD-like substrate binding" evidence="7">
    <location>
        <begin position="76"/>
        <end position="262"/>
    </location>
</feature>
<comment type="catalytic activity">
    <reaction evidence="5 6">
        <text>dTDP-beta-L-rhamnose + NADP(+) = dTDP-4-dehydro-beta-L-rhamnose + NADPH + H(+)</text>
        <dbReference type="Rhea" id="RHEA:21796"/>
        <dbReference type="ChEBI" id="CHEBI:15378"/>
        <dbReference type="ChEBI" id="CHEBI:57510"/>
        <dbReference type="ChEBI" id="CHEBI:57783"/>
        <dbReference type="ChEBI" id="CHEBI:58349"/>
        <dbReference type="ChEBI" id="CHEBI:62830"/>
        <dbReference type="EC" id="1.1.1.133"/>
    </reaction>
</comment>
<keyword evidence="9" id="KW-1185">Reference proteome</keyword>
<evidence type="ECO:0000256" key="5">
    <source>
        <dbReference type="ARBA" id="ARBA00048200"/>
    </source>
</evidence>
<evidence type="ECO:0000256" key="1">
    <source>
        <dbReference type="ARBA" id="ARBA00004781"/>
    </source>
</evidence>
<name>A0ABW8PZF4_9GAMM</name>
<dbReference type="Pfam" id="PF04321">
    <property type="entry name" value="RmlD_sub_bind"/>
    <property type="match status" value="1"/>
</dbReference>
<gene>
    <name evidence="8" type="ORF">V6U78_11550</name>
</gene>
<evidence type="ECO:0000259" key="7">
    <source>
        <dbReference type="Pfam" id="PF04321"/>
    </source>
</evidence>
<dbReference type="InterPro" id="IPR036291">
    <property type="entry name" value="NAD(P)-bd_dom_sf"/>
</dbReference>
<comment type="caution">
    <text evidence="8">The sequence shown here is derived from an EMBL/GenBank/DDBJ whole genome shotgun (WGS) entry which is preliminary data.</text>
</comment>
<evidence type="ECO:0000256" key="6">
    <source>
        <dbReference type="RuleBase" id="RU364082"/>
    </source>
</evidence>
<dbReference type="Gene3D" id="3.40.50.720">
    <property type="entry name" value="NAD(P)-binding Rossmann-like Domain"/>
    <property type="match status" value="1"/>
</dbReference>
<accession>A0ABW8PZF4</accession>
<dbReference type="Proteomes" id="UP001621714">
    <property type="component" value="Unassembled WGS sequence"/>
</dbReference>
<protein>
    <recommendedName>
        <fullName evidence="4 6">dTDP-4-dehydrorhamnose reductase</fullName>
        <ecNumber evidence="3 6">1.1.1.133</ecNumber>
    </recommendedName>
</protein>
<evidence type="ECO:0000256" key="4">
    <source>
        <dbReference type="ARBA" id="ARBA00017099"/>
    </source>
</evidence>
<keyword evidence="6" id="KW-0521">NADP</keyword>
<dbReference type="EC" id="1.1.1.133" evidence="3 6"/>
<sequence>MRLLLLSDYAALSGALDQAAQRYPGIDFCQRSPQTQLLTLPDFDFLLLAPLAEQAEVGQQLQPQQLQYWLKNLPELLDLCRSRDAGLLLISSDCVFADQQQGIAELDPPAAEDPLAQELMQLETQVAQLEQHLILRLTPLLSTDPQGGLAQLVARCRQHQAPDNVDYRGLVPLDDLARVVLGMLLQVDAGAQVSGLYHYTATEPVSQTELMHTLARLLNTEAYPADLSGTSRLGMNTQHIMDHFGIHPRAWRATLPELLEQLHV</sequence>
<dbReference type="InterPro" id="IPR029903">
    <property type="entry name" value="RmlD-like-bd"/>
</dbReference>
<dbReference type="PANTHER" id="PTHR10491:SF4">
    <property type="entry name" value="METHIONINE ADENOSYLTRANSFERASE 2 SUBUNIT BETA"/>
    <property type="match status" value="1"/>
</dbReference>
<comment type="pathway">
    <text evidence="1 6">Carbohydrate biosynthesis; dTDP-L-rhamnose biosynthesis.</text>
</comment>
<evidence type="ECO:0000313" key="9">
    <source>
        <dbReference type="Proteomes" id="UP001621714"/>
    </source>
</evidence>
<keyword evidence="6" id="KW-0560">Oxidoreductase</keyword>
<comment type="similarity">
    <text evidence="2 6">Belongs to the dTDP-4-dehydrorhamnose reductase family.</text>
</comment>
<comment type="function">
    <text evidence="6">Catalyzes the reduction of dTDP-6-deoxy-L-lyxo-4-hexulose to yield dTDP-L-rhamnose.</text>
</comment>
<evidence type="ECO:0000256" key="3">
    <source>
        <dbReference type="ARBA" id="ARBA00012929"/>
    </source>
</evidence>
<dbReference type="EMBL" id="JBANFI010000008">
    <property type="protein sequence ID" value="MFK7161672.1"/>
    <property type="molecule type" value="Genomic_DNA"/>
</dbReference>
<dbReference type="InterPro" id="IPR005913">
    <property type="entry name" value="dTDP_dehydrorham_reduct"/>
</dbReference>
<comment type="cofactor">
    <cofactor evidence="6">
        <name>Mg(2+)</name>
        <dbReference type="ChEBI" id="CHEBI:18420"/>
    </cofactor>
    <text evidence="6">Binds 1 Mg(2+) ion per monomer.</text>
</comment>
<proteinExistence type="inferred from homology"/>
<evidence type="ECO:0000313" key="8">
    <source>
        <dbReference type="EMBL" id="MFK7161672.1"/>
    </source>
</evidence>
<dbReference type="SUPFAM" id="SSF51735">
    <property type="entry name" value="NAD(P)-binding Rossmann-fold domains"/>
    <property type="match status" value="1"/>
</dbReference>
<organism evidence="8 9">
    <name type="scientific">Marinospirillum alkalitolerans</name>
    <dbReference type="NCBI Taxonomy" id="3123374"/>
    <lineage>
        <taxon>Bacteria</taxon>
        <taxon>Pseudomonadati</taxon>
        <taxon>Pseudomonadota</taxon>
        <taxon>Gammaproteobacteria</taxon>
        <taxon>Oceanospirillales</taxon>
        <taxon>Oceanospirillaceae</taxon>
        <taxon>Marinospirillum</taxon>
    </lineage>
</organism>
<dbReference type="PANTHER" id="PTHR10491">
    <property type="entry name" value="DTDP-4-DEHYDRORHAMNOSE REDUCTASE"/>
    <property type="match status" value="1"/>
</dbReference>
<dbReference type="RefSeq" id="WP_405340951.1">
    <property type="nucleotide sequence ID" value="NZ_JBANFI010000008.1"/>
</dbReference>
<evidence type="ECO:0000256" key="2">
    <source>
        <dbReference type="ARBA" id="ARBA00010944"/>
    </source>
</evidence>